<organism evidence="4 5">
    <name type="scientific">Heracleum sosnowskyi</name>
    <dbReference type="NCBI Taxonomy" id="360622"/>
    <lineage>
        <taxon>Eukaryota</taxon>
        <taxon>Viridiplantae</taxon>
        <taxon>Streptophyta</taxon>
        <taxon>Embryophyta</taxon>
        <taxon>Tracheophyta</taxon>
        <taxon>Spermatophyta</taxon>
        <taxon>Magnoliopsida</taxon>
        <taxon>eudicotyledons</taxon>
        <taxon>Gunneridae</taxon>
        <taxon>Pentapetalae</taxon>
        <taxon>asterids</taxon>
        <taxon>campanulids</taxon>
        <taxon>Apiales</taxon>
        <taxon>Apiaceae</taxon>
        <taxon>Apioideae</taxon>
        <taxon>apioid superclade</taxon>
        <taxon>Tordylieae</taxon>
        <taxon>Tordyliinae</taxon>
        <taxon>Heracleum</taxon>
    </lineage>
</organism>
<feature type="domain" description="Transcription factor MYC/MYB N-terminal" evidence="3">
    <location>
        <begin position="8"/>
        <end position="139"/>
    </location>
</feature>
<dbReference type="Pfam" id="PF14215">
    <property type="entry name" value="bHLH-MYC_N"/>
    <property type="match status" value="1"/>
</dbReference>
<evidence type="ECO:0000313" key="5">
    <source>
        <dbReference type="Proteomes" id="UP001237642"/>
    </source>
</evidence>
<sequence>MSCIHARTKWVLTWEDGYYDNHEQPEASQKIAGYSYDGQSSRDSLGLAVAKMSLHVYSLGEGIVGKVATTGKHMWISTDKHVLDSCSLLEYSAGLLPQFSSGIRTIDVVPVVSRGVVHLGSLDIIVEDLMLVNNIKDYFFLIFKLL</sequence>
<accession>A0AAD8MV21</accession>
<name>A0AAD8MV21_9APIA</name>
<dbReference type="EMBL" id="JAUIZM010000005">
    <property type="protein sequence ID" value="KAK1384963.1"/>
    <property type="molecule type" value="Genomic_DNA"/>
</dbReference>
<keyword evidence="5" id="KW-1185">Reference proteome</keyword>
<comment type="caution">
    <text evidence="4">The sequence shown here is derived from an EMBL/GenBank/DDBJ whole genome shotgun (WGS) entry which is preliminary data.</text>
</comment>
<gene>
    <name evidence="4" type="ORF">POM88_022698</name>
</gene>
<proteinExistence type="predicted"/>
<reference evidence="4" key="2">
    <citation type="submission" date="2023-05" db="EMBL/GenBank/DDBJ databases">
        <authorList>
            <person name="Schelkunov M.I."/>
        </authorList>
    </citation>
    <scope>NUCLEOTIDE SEQUENCE</scope>
    <source>
        <strain evidence="4">Hsosn_3</strain>
        <tissue evidence="4">Leaf</tissue>
    </source>
</reference>
<evidence type="ECO:0000313" key="4">
    <source>
        <dbReference type="EMBL" id="KAK1384963.1"/>
    </source>
</evidence>
<dbReference type="PANTHER" id="PTHR46196:SF1">
    <property type="entry name" value="TRANSCRIPTION FACTOR EMB1444-RELATED"/>
    <property type="match status" value="1"/>
</dbReference>
<dbReference type="InterPro" id="IPR043561">
    <property type="entry name" value="LHW-like"/>
</dbReference>
<evidence type="ECO:0000256" key="1">
    <source>
        <dbReference type="ARBA" id="ARBA00023015"/>
    </source>
</evidence>
<evidence type="ECO:0000256" key="2">
    <source>
        <dbReference type="ARBA" id="ARBA00023163"/>
    </source>
</evidence>
<dbReference type="AlphaFoldDB" id="A0AAD8MV21"/>
<dbReference type="PANTHER" id="PTHR46196">
    <property type="entry name" value="TRANSCRIPTION FACTOR BHLH155-LIKE ISOFORM X1-RELATED"/>
    <property type="match status" value="1"/>
</dbReference>
<keyword evidence="2" id="KW-0804">Transcription</keyword>
<reference evidence="4" key="1">
    <citation type="submission" date="2023-02" db="EMBL/GenBank/DDBJ databases">
        <title>Genome of toxic invasive species Heracleum sosnowskyi carries increased number of genes despite the absence of recent whole-genome duplications.</title>
        <authorList>
            <person name="Schelkunov M."/>
            <person name="Shtratnikova V."/>
            <person name="Makarenko M."/>
            <person name="Klepikova A."/>
            <person name="Omelchenko D."/>
            <person name="Novikova G."/>
            <person name="Obukhova E."/>
            <person name="Bogdanov V."/>
            <person name="Penin A."/>
            <person name="Logacheva M."/>
        </authorList>
    </citation>
    <scope>NUCLEOTIDE SEQUENCE</scope>
    <source>
        <strain evidence="4">Hsosn_3</strain>
        <tissue evidence="4">Leaf</tissue>
    </source>
</reference>
<keyword evidence="1" id="KW-0805">Transcription regulation</keyword>
<protein>
    <submittedName>
        <fullName evidence="4">Transcription factor bHLH155-like</fullName>
    </submittedName>
</protein>
<dbReference type="InterPro" id="IPR025610">
    <property type="entry name" value="MYC/MYB_N"/>
</dbReference>
<dbReference type="GO" id="GO:0003700">
    <property type="term" value="F:DNA-binding transcription factor activity"/>
    <property type="evidence" value="ECO:0007669"/>
    <property type="project" value="InterPro"/>
</dbReference>
<dbReference type="Proteomes" id="UP001237642">
    <property type="component" value="Unassembled WGS sequence"/>
</dbReference>
<evidence type="ECO:0000259" key="3">
    <source>
        <dbReference type="Pfam" id="PF14215"/>
    </source>
</evidence>